<proteinExistence type="predicted"/>
<dbReference type="GO" id="GO:0015833">
    <property type="term" value="P:peptide transport"/>
    <property type="evidence" value="ECO:0007669"/>
    <property type="project" value="TreeGrafter"/>
</dbReference>
<evidence type="ECO:0000313" key="3">
    <source>
        <dbReference type="EMBL" id="OXY81421.1"/>
    </source>
</evidence>
<keyword evidence="1" id="KW-0732">Signal</keyword>
<dbReference type="RefSeq" id="WP_094201258.1">
    <property type="nucleotide sequence ID" value="NZ_NBIM01000004.1"/>
</dbReference>
<dbReference type="InterPro" id="IPR039424">
    <property type="entry name" value="SBP_5"/>
</dbReference>
<comment type="caution">
    <text evidence="3">The sequence shown here is derived from an EMBL/GenBank/DDBJ whole genome shotgun (WGS) entry which is preliminary data.</text>
</comment>
<dbReference type="Proteomes" id="UP000242757">
    <property type="component" value="Unassembled WGS sequence"/>
</dbReference>
<sequence length="506" mass="54801">MMQPRSILLGAGLLAVTAVSHATEGVLDIVAPWEIGSTDPAKAGYVYTRLQISETLVEVDDRGEPEAGLAEIWTLSEDRLTWRFRLRPGVQFHDGSPLTAEVAVQALKLALAKPGMLSQAPVAAIAAEGNEVVVRLRSPFAPLPALLAHSSVQILAPASYNEAGEATQVIGTGPYRIEQLQMPQKLTAGVFQDYWGETPAIERLSYLAAGRGETRALMAESGDADVVFTLDPASRARLQRNAKLAVQAVAIPRTVTLKVNAGHPFLAEPEARRALSLALERTGMAVALLRTPEAGAGQLFPPSMTDWHLSQVSGAERDLQQARALLAGLGWQANDKGMLSRNGTPFKLTLTTFSDRPELPLLATAIQDQWRELGVELAVNVANSSEIPAGHRDGTLELGLMARNFALVPDPLGTLLQDFGPNGGDWGAMNWHSERLGEILQQLLTATQDQDTAALRREAATILHEQLPVIPVAWYQQTAAVSRQVEGFSMDPFERSYRVSDMRWAQ</sequence>
<evidence type="ECO:0000259" key="2">
    <source>
        <dbReference type="Pfam" id="PF00496"/>
    </source>
</evidence>
<dbReference type="InterPro" id="IPR030678">
    <property type="entry name" value="Peptide/Ni-bd"/>
</dbReference>
<protein>
    <submittedName>
        <fullName evidence="3">ABC transporter substrate-binding protein</fullName>
    </submittedName>
</protein>
<dbReference type="PANTHER" id="PTHR30290:SF83">
    <property type="entry name" value="ABC TRANSPORTER SUBSTRATE-BINDING PROTEIN"/>
    <property type="match status" value="1"/>
</dbReference>
<gene>
    <name evidence="3" type="ORF">B6S08_13130</name>
</gene>
<dbReference type="SUPFAM" id="SSF53850">
    <property type="entry name" value="Periplasmic binding protein-like II"/>
    <property type="match status" value="1"/>
</dbReference>
<dbReference type="InterPro" id="IPR000914">
    <property type="entry name" value="SBP_5_dom"/>
</dbReference>
<dbReference type="CDD" id="cd08490">
    <property type="entry name" value="PBP2_NikA_DppA_OppA_like_3"/>
    <property type="match status" value="1"/>
</dbReference>
<dbReference type="OrthoDB" id="9801912at2"/>
<dbReference type="PANTHER" id="PTHR30290">
    <property type="entry name" value="PERIPLASMIC BINDING COMPONENT OF ABC TRANSPORTER"/>
    <property type="match status" value="1"/>
</dbReference>
<evidence type="ECO:0000256" key="1">
    <source>
        <dbReference type="SAM" id="SignalP"/>
    </source>
</evidence>
<dbReference type="EMBL" id="NBIM01000004">
    <property type="protein sequence ID" value="OXY81421.1"/>
    <property type="molecule type" value="Genomic_DNA"/>
</dbReference>
<reference evidence="3 4" key="1">
    <citation type="submission" date="2017-08" db="EMBL/GenBank/DDBJ databases">
        <title>A Genome Sequence of Oceanimonas doudoroffii ATCC 27123T.</title>
        <authorList>
            <person name="Brennan M.A."/>
            <person name="Maclea K.S."/>
            <person name="Mcclelland W.D."/>
            <person name="Trachtenberg A.M."/>
        </authorList>
    </citation>
    <scope>NUCLEOTIDE SEQUENCE [LARGE SCALE GENOMIC DNA]</scope>
    <source>
        <strain evidence="3 4">ATCC 27123</strain>
    </source>
</reference>
<dbReference type="Gene3D" id="3.40.190.10">
    <property type="entry name" value="Periplasmic binding protein-like II"/>
    <property type="match status" value="1"/>
</dbReference>
<dbReference type="Pfam" id="PF00496">
    <property type="entry name" value="SBP_bac_5"/>
    <property type="match status" value="1"/>
</dbReference>
<dbReference type="Gene3D" id="3.10.105.10">
    <property type="entry name" value="Dipeptide-binding Protein, Domain 3"/>
    <property type="match status" value="1"/>
</dbReference>
<name>A0A233RDG0_9GAMM</name>
<accession>A0A233RDG0</accession>
<dbReference type="GO" id="GO:1904680">
    <property type="term" value="F:peptide transmembrane transporter activity"/>
    <property type="evidence" value="ECO:0007669"/>
    <property type="project" value="TreeGrafter"/>
</dbReference>
<dbReference type="AlphaFoldDB" id="A0A233RDG0"/>
<feature type="chain" id="PRO_5012556751" evidence="1">
    <location>
        <begin position="23"/>
        <end position="506"/>
    </location>
</feature>
<evidence type="ECO:0000313" key="4">
    <source>
        <dbReference type="Proteomes" id="UP000242757"/>
    </source>
</evidence>
<dbReference type="GO" id="GO:0030288">
    <property type="term" value="C:outer membrane-bounded periplasmic space"/>
    <property type="evidence" value="ECO:0007669"/>
    <property type="project" value="UniProtKB-ARBA"/>
</dbReference>
<keyword evidence="4" id="KW-1185">Reference proteome</keyword>
<feature type="domain" description="Solute-binding protein family 5" evidence="2">
    <location>
        <begin position="64"/>
        <end position="423"/>
    </location>
</feature>
<feature type="signal peptide" evidence="1">
    <location>
        <begin position="1"/>
        <end position="22"/>
    </location>
</feature>
<dbReference type="GO" id="GO:0043190">
    <property type="term" value="C:ATP-binding cassette (ABC) transporter complex"/>
    <property type="evidence" value="ECO:0007669"/>
    <property type="project" value="InterPro"/>
</dbReference>
<dbReference type="PIRSF" id="PIRSF002741">
    <property type="entry name" value="MppA"/>
    <property type="match status" value="1"/>
</dbReference>
<organism evidence="3 4">
    <name type="scientific">Oceanimonas doudoroffii</name>
    <dbReference type="NCBI Taxonomy" id="84158"/>
    <lineage>
        <taxon>Bacteria</taxon>
        <taxon>Pseudomonadati</taxon>
        <taxon>Pseudomonadota</taxon>
        <taxon>Gammaproteobacteria</taxon>
        <taxon>Aeromonadales</taxon>
        <taxon>Aeromonadaceae</taxon>
        <taxon>Oceanimonas</taxon>
    </lineage>
</organism>